<evidence type="ECO:0000313" key="2">
    <source>
        <dbReference type="EMBL" id="PFH51440.1"/>
    </source>
</evidence>
<evidence type="ECO:0000256" key="1">
    <source>
        <dbReference type="SAM" id="MobiDB-lite"/>
    </source>
</evidence>
<dbReference type="PANTHER" id="PTHR28096">
    <property type="entry name" value="PROTEIN FAF1"/>
    <property type="match status" value="1"/>
</dbReference>
<dbReference type="Proteomes" id="UP000242287">
    <property type="component" value="Unassembled WGS sequence"/>
</dbReference>
<feature type="non-terminal residue" evidence="2">
    <location>
        <position position="1"/>
    </location>
</feature>
<dbReference type="PANTHER" id="PTHR28096:SF1">
    <property type="entry name" value="PROTEIN FAF1"/>
    <property type="match status" value="1"/>
</dbReference>
<dbReference type="OrthoDB" id="5556956at2759"/>
<keyword evidence="3" id="KW-1185">Reference proteome</keyword>
<reference evidence="2 3" key="1">
    <citation type="submission" date="2014-02" db="EMBL/GenBank/DDBJ databases">
        <title>Transposable element dynamics among asymbiotic and ectomycorrhizal Amanita fungi.</title>
        <authorList>
            <consortium name="DOE Joint Genome Institute"/>
            <person name="Hess J."/>
            <person name="Skrede I."/>
            <person name="Wolfe B."/>
            <person name="LaButti K."/>
            <person name="Ohm R.A."/>
            <person name="Grigoriev I.V."/>
            <person name="Pringle A."/>
        </authorList>
    </citation>
    <scope>NUCLEOTIDE SEQUENCE [LARGE SCALE GENOMIC DNA]</scope>
    <source>
        <strain evidence="2 3">SKay4041</strain>
    </source>
</reference>
<dbReference type="InterPro" id="IPR053030">
    <property type="entry name" value="Ribosomal_biogenesis_FAF1-like"/>
</dbReference>
<organism evidence="2 3">
    <name type="scientific">Amanita thiersii Skay4041</name>
    <dbReference type="NCBI Taxonomy" id="703135"/>
    <lineage>
        <taxon>Eukaryota</taxon>
        <taxon>Fungi</taxon>
        <taxon>Dikarya</taxon>
        <taxon>Basidiomycota</taxon>
        <taxon>Agaricomycotina</taxon>
        <taxon>Agaricomycetes</taxon>
        <taxon>Agaricomycetidae</taxon>
        <taxon>Agaricales</taxon>
        <taxon>Pluteineae</taxon>
        <taxon>Amanitaceae</taxon>
        <taxon>Amanita</taxon>
    </lineage>
</organism>
<sequence>VIFSDPSSKQKANDYVSKAHMKSFMSSRVSKVTASTITPTRKVVSSEDEEERSNTQNDAQLHHLIHTKLLSGSLNSELNMKPAQKKKAFAGRVLELTGAAKLGKGEKAVREAERKRAAKRVREGIADKGKEREKQRLEEAKAVGNYHPAIKTLFEGNKAKVPRRRERGLRMGVGKFSGGFLKLSPQDIRKVDG</sequence>
<dbReference type="GO" id="GO:0000462">
    <property type="term" value="P:maturation of SSU-rRNA from tricistronic rRNA transcript (SSU-rRNA, 5.8S rRNA, LSU-rRNA)"/>
    <property type="evidence" value="ECO:0007669"/>
    <property type="project" value="TreeGrafter"/>
</dbReference>
<dbReference type="STRING" id="703135.A0A2A9NUQ3"/>
<dbReference type="GO" id="GO:0005730">
    <property type="term" value="C:nucleolus"/>
    <property type="evidence" value="ECO:0007669"/>
    <property type="project" value="TreeGrafter"/>
</dbReference>
<proteinExistence type="predicted"/>
<gene>
    <name evidence="2" type="ORF">AMATHDRAFT_108535</name>
</gene>
<evidence type="ECO:0000313" key="3">
    <source>
        <dbReference type="Proteomes" id="UP000242287"/>
    </source>
</evidence>
<feature type="region of interest" description="Disordered" evidence="1">
    <location>
        <begin position="35"/>
        <end position="58"/>
    </location>
</feature>
<accession>A0A2A9NUQ3</accession>
<feature type="non-terminal residue" evidence="2">
    <location>
        <position position="193"/>
    </location>
</feature>
<dbReference type="EMBL" id="KZ301988">
    <property type="protein sequence ID" value="PFH51440.1"/>
    <property type="molecule type" value="Genomic_DNA"/>
</dbReference>
<name>A0A2A9NUQ3_9AGAR</name>
<dbReference type="AlphaFoldDB" id="A0A2A9NUQ3"/>
<protein>
    <submittedName>
        <fullName evidence="2">Uncharacterized protein</fullName>
    </submittedName>
</protein>